<dbReference type="EMBL" id="GBEZ01022044">
    <property type="protein sequence ID" value="JAC64758.1"/>
    <property type="molecule type" value="Transcribed_RNA"/>
</dbReference>
<accession>A0A061QYH0</accession>
<feature type="non-terminal residue" evidence="1">
    <location>
        <position position="1"/>
    </location>
</feature>
<gene>
    <name evidence="1" type="ORF">TSPGSL018_17597</name>
</gene>
<sequence>IYILVSLPELSSLACFKKFSEILPNWFPIYVDLLTFWTLCVRQVTHFNSFYIVTIY</sequence>
<evidence type="ECO:0000313" key="1">
    <source>
        <dbReference type="EMBL" id="JAC64758.1"/>
    </source>
</evidence>
<feature type="non-terminal residue" evidence="1">
    <location>
        <position position="56"/>
    </location>
</feature>
<protein>
    <submittedName>
        <fullName evidence="1">Uncharacterized protein</fullName>
    </submittedName>
</protein>
<reference evidence="1" key="1">
    <citation type="submission" date="2014-05" db="EMBL/GenBank/DDBJ databases">
        <title>The transcriptome of the halophilic microalga Tetraselmis sp. GSL018 isolated from the Great Salt Lake, Utah.</title>
        <authorList>
            <person name="Jinkerson R.E."/>
            <person name="D'Adamo S."/>
            <person name="Posewitz M.C."/>
        </authorList>
    </citation>
    <scope>NUCLEOTIDE SEQUENCE</scope>
    <source>
        <strain evidence="1">GSL018</strain>
    </source>
</reference>
<name>A0A061QYH0_9CHLO</name>
<proteinExistence type="predicted"/>
<dbReference type="AlphaFoldDB" id="A0A061QYH0"/>
<organism evidence="1">
    <name type="scientific">Tetraselmis sp. GSL018</name>
    <dbReference type="NCBI Taxonomy" id="582737"/>
    <lineage>
        <taxon>Eukaryota</taxon>
        <taxon>Viridiplantae</taxon>
        <taxon>Chlorophyta</taxon>
        <taxon>core chlorophytes</taxon>
        <taxon>Chlorodendrophyceae</taxon>
        <taxon>Chlorodendrales</taxon>
        <taxon>Chlorodendraceae</taxon>
        <taxon>Tetraselmis</taxon>
    </lineage>
</organism>